<proteinExistence type="predicted"/>
<accession>A0ABS9LEC8</accession>
<name>A0ABS9LEC8_9MICC</name>
<reference evidence="1" key="1">
    <citation type="submission" date="2022-01" db="EMBL/GenBank/DDBJ databases">
        <authorList>
            <person name="Jo J.-H."/>
            <person name="Im W.-T."/>
        </authorList>
    </citation>
    <scope>NUCLEOTIDE SEQUENCE</scope>
    <source>
        <strain evidence="1">I2-34</strain>
    </source>
</reference>
<organism evidence="1 2">
    <name type="scientific">Arthrobacter hankyongi</name>
    <dbReference type="NCBI Taxonomy" id="2904801"/>
    <lineage>
        <taxon>Bacteria</taxon>
        <taxon>Bacillati</taxon>
        <taxon>Actinomycetota</taxon>
        <taxon>Actinomycetes</taxon>
        <taxon>Micrococcales</taxon>
        <taxon>Micrococcaceae</taxon>
        <taxon>Arthrobacter</taxon>
    </lineage>
</organism>
<dbReference type="Proteomes" id="UP001165368">
    <property type="component" value="Unassembled WGS sequence"/>
</dbReference>
<sequence length="70" mass="7980">MPAIHVPAKNPWHAQEQLGRAEEQLRLQAMQSRTHGILVTKIDAGHYVLALSERVPYGFTHQEHTSFRGH</sequence>
<protein>
    <submittedName>
        <fullName evidence="1">Uncharacterized protein</fullName>
    </submittedName>
</protein>
<dbReference type="EMBL" id="JAKLTQ010000032">
    <property type="protein sequence ID" value="MCG2624802.1"/>
    <property type="molecule type" value="Genomic_DNA"/>
</dbReference>
<evidence type="ECO:0000313" key="1">
    <source>
        <dbReference type="EMBL" id="MCG2624802.1"/>
    </source>
</evidence>
<gene>
    <name evidence="1" type="ORF">LVY72_23210</name>
</gene>
<dbReference type="RefSeq" id="WP_237827201.1">
    <property type="nucleotide sequence ID" value="NZ_JAKLTQ010000032.1"/>
</dbReference>
<keyword evidence="2" id="KW-1185">Reference proteome</keyword>
<comment type="caution">
    <text evidence="1">The sequence shown here is derived from an EMBL/GenBank/DDBJ whole genome shotgun (WGS) entry which is preliminary data.</text>
</comment>
<evidence type="ECO:0000313" key="2">
    <source>
        <dbReference type="Proteomes" id="UP001165368"/>
    </source>
</evidence>